<evidence type="ECO:0000313" key="2">
    <source>
        <dbReference type="EMBL" id="ETX03256.1"/>
    </source>
</evidence>
<dbReference type="PANTHER" id="PTHR21666">
    <property type="entry name" value="PEPTIDASE-RELATED"/>
    <property type="match status" value="1"/>
</dbReference>
<dbReference type="PANTHER" id="PTHR21666:SF270">
    <property type="entry name" value="MUREIN HYDROLASE ACTIVATOR ENVC"/>
    <property type="match status" value="1"/>
</dbReference>
<dbReference type="Gene3D" id="2.70.70.10">
    <property type="entry name" value="Glucose Permease (Domain IIA)"/>
    <property type="match status" value="1"/>
</dbReference>
<comment type="caution">
    <text evidence="2">The sequence shown here is derived from an EMBL/GenBank/DDBJ whole genome shotgun (WGS) entry which is preliminary data.</text>
</comment>
<dbReference type="Pfam" id="PF01551">
    <property type="entry name" value="Peptidase_M23"/>
    <property type="match status" value="1"/>
</dbReference>
<dbReference type="InterPro" id="IPR016047">
    <property type="entry name" value="M23ase_b-sheet_dom"/>
</dbReference>
<accession>W4LZU4</accession>
<dbReference type="SUPFAM" id="SSF51261">
    <property type="entry name" value="Duplicated hybrid motif"/>
    <property type="match status" value="1"/>
</dbReference>
<feature type="domain" description="M23ase beta-sheet core" evidence="1">
    <location>
        <begin position="97"/>
        <end position="196"/>
    </location>
</feature>
<keyword evidence="3" id="KW-1185">Reference proteome</keyword>
<organism evidence="2 3">
    <name type="scientific">Entotheonella factor</name>
    <dbReference type="NCBI Taxonomy" id="1429438"/>
    <lineage>
        <taxon>Bacteria</taxon>
        <taxon>Pseudomonadati</taxon>
        <taxon>Nitrospinota/Tectimicrobiota group</taxon>
        <taxon>Candidatus Tectimicrobiota</taxon>
        <taxon>Candidatus Entotheonellia</taxon>
        <taxon>Candidatus Entotheonellales</taxon>
        <taxon>Candidatus Entotheonellaceae</taxon>
        <taxon>Candidatus Entotheonella</taxon>
    </lineage>
</organism>
<evidence type="ECO:0000259" key="1">
    <source>
        <dbReference type="Pfam" id="PF01551"/>
    </source>
</evidence>
<dbReference type="Proteomes" id="UP000019141">
    <property type="component" value="Unassembled WGS sequence"/>
</dbReference>
<dbReference type="AlphaFoldDB" id="W4LZU4"/>
<dbReference type="EMBL" id="AZHW01000064">
    <property type="protein sequence ID" value="ETX03256.1"/>
    <property type="molecule type" value="Genomic_DNA"/>
</dbReference>
<gene>
    <name evidence="2" type="ORF">ETSY1_00640</name>
</gene>
<reference evidence="2 3" key="1">
    <citation type="journal article" date="2014" name="Nature">
        <title>An environmental bacterial taxon with a large and distinct metabolic repertoire.</title>
        <authorList>
            <person name="Wilson M.C."/>
            <person name="Mori T."/>
            <person name="Ruckert C."/>
            <person name="Uria A.R."/>
            <person name="Helf M.J."/>
            <person name="Takada K."/>
            <person name="Gernert C."/>
            <person name="Steffens U.A."/>
            <person name="Heycke N."/>
            <person name="Schmitt S."/>
            <person name="Rinke C."/>
            <person name="Helfrich E.J."/>
            <person name="Brachmann A.O."/>
            <person name="Gurgui C."/>
            <person name="Wakimoto T."/>
            <person name="Kracht M."/>
            <person name="Crusemann M."/>
            <person name="Hentschel U."/>
            <person name="Abe I."/>
            <person name="Matsunaga S."/>
            <person name="Kalinowski J."/>
            <person name="Takeyama H."/>
            <person name="Piel J."/>
        </authorList>
    </citation>
    <scope>NUCLEOTIDE SEQUENCE [LARGE SCALE GENOMIC DNA]</scope>
    <source>
        <strain evidence="3">TSY1</strain>
    </source>
</reference>
<dbReference type="InterPro" id="IPR050570">
    <property type="entry name" value="Cell_wall_metabolism_enzyme"/>
</dbReference>
<sequence length="415" mass="46048">MKQFITYLVIGLGTIPLYSAPIAAHHAGRFDPQPAWPLCGHITQAEQPPHFPPVPPSWQPQDGCPSDRWGEPDVNDAPFSSTFGPRQKASENYRYDFHRGIDIPTDPNTPVFAIADGVVKKAGNDAAYSDPLVQIRHYRPGHEGKCKAGEGCYVSNYQHLAQWTVSVGEQVTKGQLIGYTGQSSSGFPHLHFEIRDAPGLHDAYSAWQRDAIHPLLVLPYPDMGAANFQLTIQALLTDPLNPEVTVSVASPNQVELDLQRVEVEVYRREGTAWQLIPQPNAQPVGITPEGTGYDQETPWFDMVEWNRQYSYKNSTKYPWSSFRPGGAYESPYAADLPVTYDPNVHLDQADPGNHQAGQFNGLTIAPAPFNTQSNTYHLTLVFHELTGDATATLCFKARALDIWDQSTAWVSHLCD</sequence>
<proteinExistence type="predicted"/>
<dbReference type="CDD" id="cd12797">
    <property type="entry name" value="M23_peptidase"/>
    <property type="match status" value="1"/>
</dbReference>
<evidence type="ECO:0000313" key="3">
    <source>
        <dbReference type="Proteomes" id="UP000019141"/>
    </source>
</evidence>
<dbReference type="InterPro" id="IPR011055">
    <property type="entry name" value="Dup_hybrid_motif"/>
</dbReference>
<name>W4LZU4_ENTF1</name>
<protein>
    <recommendedName>
        <fullName evidence="1">M23ase beta-sheet core domain-containing protein</fullName>
    </recommendedName>
</protein>
<dbReference type="HOGENOM" id="CLU_661717_0_0_7"/>
<dbReference type="GO" id="GO:0004222">
    <property type="term" value="F:metalloendopeptidase activity"/>
    <property type="evidence" value="ECO:0007669"/>
    <property type="project" value="TreeGrafter"/>
</dbReference>